<dbReference type="PANTHER" id="PTHR43400">
    <property type="entry name" value="FUMARATE REDUCTASE"/>
    <property type="match status" value="1"/>
</dbReference>
<dbReference type="InterPro" id="IPR050315">
    <property type="entry name" value="FAD-oxidoreductase_2"/>
</dbReference>
<keyword evidence="8" id="KW-1185">Reference proteome</keyword>
<evidence type="ECO:0000313" key="8">
    <source>
        <dbReference type="Proteomes" id="UP001550628"/>
    </source>
</evidence>
<dbReference type="EMBL" id="JBEYBF010000031">
    <property type="protein sequence ID" value="MEU1956036.1"/>
    <property type="molecule type" value="Genomic_DNA"/>
</dbReference>
<evidence type="ECO:0000256" key="4">
    <source>
        <dbReference type="ARBA" id="ARBA00023002"/>
    </source>
</evidence>
<proteinExistence type="predicted"/>
<dbReference type="SUPFAM" id="SSF56425">
    <property type="entry name" value="Succinate dehydrogenase/fumarate reductase flavoprotein, catalytic domain"/>
    <property type="match status" value="1"/>
</dbReference>
<dbReference type="InterPro" id="IPR027477">
    <property type="entry name" value="Succ_DH/fumarate_Rdtase_cat_sf"/>
</dbReference>
<dbReference type="Gene3D" id="3.50.50.60">
    <property type="entry name" value="FAD/NAD(P)-binding domain"/>
    <property type="match status" value="2"/>
</dbReference>
<name>A0ABV2WYV4_9NOCA</name>
<accession>A0ABV2WYV4</accession>
<dbReference type="Pfam" id="PF00890">
    <property type="entry name" value="FAD_binding_2"/>
    <property type="match status" value="1"/>
</dbReference>
<dbReference type="PANTHER" id="PTHR43400:SF10">
    <property type="entry name" value="3-OXOSTEROID 1-DEHYDROGENASE"/>
    <property type="match status" value="1"/>
</dbReference>
<comment type="cofactor">
    <cofactor evidence="1">
        <name>FAD</name>
        <dbReference type="ChEBI" id="CHEBI:57692"/>
    </cofactor>
</comment>
<keyword evidence="4" id="KW-0560">Oxidoreductase</keyword>
<dbReference type="Proteomes" id="UP001550628">
    <property type="component" value="Unassembled WGS sequence"/>
</dbReference>
<comment type="caution">
    <text evidence="7">The sequence shown here is derived from an EMBL/GenBank/DDBJ whole genome shotgun (WGS) entry which is preliminary data.</text>
</comment>
<dbReference type="RefSeq" id="WP_356959351.1">
    <property type="nucleotide sequence ID" value="NZ_JBEYBD010000028.1"/>
</dbReference>
<evidence type="ECO:0000313" key="7">
    <source>
        <dbReference type="EMBL" id="MEU1956036.1"/>
    </source>
</evidence>
<evidence type="ECO:0000259" key="6">
    <source>
        <dbReference type="Pfam" id="PF00890"/>
    </source>
</evidence>
<dbReference type="SUPFAM" id="SSF51905">
    <property type="entry name" value="FAD/NAD(P)-binding domain"/>
    <property type="match status" value="1"/>
</dbReference>
<dbReference type="InterPro" id="IPR003953">
    <property type="entry name" value="FAD-dep_OxRdtase_2_FAD-bd"/>
</dbReference>
<keyword evidence="3" id="KW-0274">FAD</keyword>
<gene>
    <name evidence="7" type="ORF">ABZ510_29810</name>
</gene>
<reference evidence="7 8" key="1">
    <citation type="submission" date="2024-06" db="EMBL/GenBank/DDBJ databases">
        <title>The Natural Products Discovery Center: Release of the First 8490 Sequenced Strains for Exploring Actinobacteria Biosynthetic Diversity.</title>
        <authorList>
            <person name="Kalkreuter E."/>
            <person name="Kautsar S.A."/>
            <person name="Yang D."/>
            <person name="Bader C.D."/>
            <person name="Teijaro C.N."/>
            <person name="Fluegel L."/>
            <person name="Davis C.M."/>
            <person name="Simpson J.R."/>
            <person name="Lauterbach L."/>
            <person name="Steele A.D."/>
            <person name="Gui C."/>
            <person name="Meng S."/>
            <person name="Li G."/>
            <person name="Viehrig K."/>
            <person name="Ye F."/>
            <person name="Su P."/>
            <person name="Kiefer A.F."/>
            <person name="Nichols A."/>
            <person name="Cepeda A.J."/>
            <person name="Yan W."/>
            <person name="Fan B."/>
            <person name="Jiang Y."/>
            <person name="Adhikari A."/>
            <person name="Zheng C.-J."/>
            <person name="Schuster L."/>
            <person name="Cowan T.M."/>
            <person name="Smanski M.J."/>
            <person name="Chevrette M.G."/>
            <person name="De Carvalho L.P.S."/>
            <person name="Shen B."/>
        </authorList>
    </citation>
    <scope>NUCLEOTIDE SEQUENCE [LARGE SCALE GENOMIC DNA]</scope>
    <source>
        <strain evidence="7 8">NPDC019708</strain>
    </source>
</reference>
<organism evidence="7 8">
    <name type="scientific">Nocardia rhamnosiphila</name>
    <dbReference type="NCBI Taxonomy" id="426716"/>
    <lineage>
        <taxon>Bacteria</taxon>
        <taxon>Bacillati</taxon>
        <taxon>Actinomycetota</taxon>
        <taxon>Actinomycetes</taxon>
        <taxon>Mycobacteriales</taxon>
        <taxon>Nocardiaceae</taxon>
        <taxon>Nocardia</taxon>
    </lineage>
</organism>
<evidence type="ECO:0000256" key="3">
    <source>
        <dbReference type="ARBA" id="ARBA00022827"/>
    </source>
</evidence>
<feature type="domain" description="FAD-dependent oxidoreductase 2 FAD-binding" evidence="6">
    <location>
        <begin position="13"/>
        <end position="536"/>
    </location>
</feature>
<sequence>MSDGHDGLGEDSDVVVIGSGAAGLVAALVAARGGCSVAVVERAPLVGGTTAFSGGMCWVPGHPKPPIVGDPDDVAAAASYVRGLTRGRQRDDSLIDVYLETLPRAVELIESDTPLRLAASEVFTDYFCDRPGARRGGRSIEPLPFEAKALLGEWFSRLRMSPHFPIPLTADERARASGVDPRDIDGRSLTGDSIAELVSRRLADGIVANGVALAGGLLAGALAHGVRVVTGVRARRLTGPDVVTGVEAEATDGRTLRFGARRGVVLACGGFEWNAELTHTFLGLAEVRPASPPGNVGDGLLMGLARGASLVNMTAGWNYPVTQDPTVRFEGEPFASIASVRMDGGVIALNKRGRRFVNEACSYNDMAKAFRHYDEVTQDWPNAMAWLIFDQQVRDRASVNTMQPGLPQPDWVFSGATLSDLAGRIGLDPATVVAEVDAWNEGVSKGRDEAFGRGTVWFEGMTTGGPSPERLQRIEKGPFHAMAIYPGLIGTAGGLRTDDWGRVLGVSGTPIGGLYACGNTAASAFEHLYPAGGTTLGMAIAFGYRAGTHLSGQHDIADRPRAARATSTNRKEMGE</sequence>
<feature type="region of interest" description="Disordered" evidence="5">
    <location>
        <begin position="555"/>
        <end position="575"/>
    </location>
</feature>
<evidence type="ECO:0000256" key="1">
    <source>
        <dbReference type="ARBA" id="ARBA00001974"/>
    </source>
</evidence>
<dbReference type="InterPro" id="IPR036188">
    <property type="entry name" value="FAD/NAD-bd_sf"/>
</dbReference>
<evidence type="ECO:0000256" key="5">
    <source>
        <dbReference type="SAM" id="MobiDB-lite"/>
    </source>
</evidence>
<protein>
    <submittedName>
        <fullName evidence="7">FAD-dependent oxidoreductase</fullName>
    </submittedName>
</protein>
<keyword evidence="2" id="KW-0285">Flavoprotein</keyword>
<evidence type="ECO:0000256" key="2">
    <source>
        <dbReference type="ARBA" id="ARBA00022630"/>
    </source>
</evidence>